<comment type="subcellular location">
    <subcellularLocation>
        <location evidence="1">Membrane</location>
        <topology evidence="1">Multi-pass membrane protein</topology>
    </subcellularLocation>
</comment>
<dbReference type="InterPro" id="IPR036259">
    <property type="entry name" value="MFS_trans_sf"/>
</dbReference>
<evidence type="ECO:0000256" key="6">
    <source>
        <dbReference type="ARBA" id="ARBA00044504"/>
    </source>
</evidence>
<gene>
    <name evidence="8" type="ORF">E3N88_22813</name>
</gene>
<sequence length="485" mass="53862">MSYAKGTNIILLWSAATNFLPIVGAFLSDSFLGRFLTIFVGSIFSLMGTILLWLTTVIQNAKPPSCDVQVPHSCKTPTHIQYTLLFSSFAFISIGAGGVRPCSLAFGADQIDSKDNPKRERVLESFFGWYYSTAIMAVMIAFTGIVYIQDHHGWRVGFGVPVVLMFLSTFLFVVAYPLYYKMKVEKSLFTSFCQVISVAWKNRKLELPDSIDGSWYNKNDAIVTKPTNNLRFLNKACILSKPEDTTKVMAKDPWTICTVDQVEELKALIKVTPLWSSCIMLSVTMNQTTFPVLQAKTMDRHITSRFEIPAASFSFFTIVTIMVWVILYDRVILPLLSKIKGQPVYISVKLRMGAGLACSIIGMMVSGIVEHVRKNKAIEDGFFDNSQGVIKMSAMWLIPQHVINGLADGLNIIGQNEFYYSEFPKSMSSIASSLYLLGSAFANLLASLLLSTVNELTKGNDKTVLECDKNDDLGDEQGPKSEPGS</sequence>
<dbReference type="InterPro" id="IPR000109">
    <property type="entry name" value="POT_fam"/>
</dbReference>
<comment type="similarity">
    <text evidence="2">Belongs to the major facilitator superfamily. Proton-dependent oligopeptide transporter (POT/PTR) (TC 2.A.17) family.</text>
</comment>
<evidence type="ECO:0000313" key="8">
    <source>
        <dbReference type="EMBL" id="KAD4585212.1"/>
    </source>
</evidence>
<dbReference type="GO" id="GO:0022857">
    <property type="term" value="F:transmembrane transporter activity"/>
    <property type="evidence" value="ECO:0007669"/>
    <property type="project" value="InterPro"/>
</dbReference>
<feature type="transmembrane region" description="Helical" evidence="7">
    <location>
        <begin position="154"/>
        <end position="179"/>
    </location>
</feature>
<evidence type="ECO:0000256" key="7">
    <source>
        <dbReference type="SAM" id="Phobius"/>
    </source>
</evidence>
<evidence type="ECO:0000256" key="3">
    <source>
        <dbReference type="ARBA" id="ARBA00022692"/>
    </source>
</evidence>
<dbReference type="PROSITE" id="PS01022">
    <property type="entry name" value="PTR2_1"/>
    <property type="match status" value="1"/>
</dbReference>
<keyword evidence="4 7" id="KW-1133">Transmembrane helix</keyword>
<feature type="transmembrane region" description="Helical" evidence="7">
    <location>
        <begin position="35"/>
        <end position="54"/>
    </location>
</feature>
<name>A0A5N6NBH9_9ASTR</name>
<dbReference type="OrthoDB" id="8904098at2759"/>
<feature type="transmembrane region" description="Helical" evidence="7">
    <location>
        <begin position="348"/>
        <end position="369"/>
    </location>
</feature>
<feature type="transmembrane region" description="Helical" evidence="7">
    <location>
        <begin position="434"/>
        <end position="453"/>
    </location>
</feature>
<organism evidence="8 9">
    <name type="scientific">Mikania micrantha</name>
    <name type="common">bitter vine</name>
    <dbReference type="NCBI Taxonomy" id="192012"/>
    <lineage>
        <taxon>Eukaryota</taxon>
        <taxon>Viridiplantae</taxon>
        <taxon>Streptophyta</taxon>
        <taxon>Embryophyta</taxon>
        <taxon>Tracheophyta</taxon>
        <taxon>Spermatophyta</taxon>
        <taxon>Magnoliopsida</taxon>
        <taxon>eudicotyledons</taxon>
        <taxon>Gunneridae</taxon>
        <taxon>Pentapetalae</taxon>
        <taxon>asterids</taxon>
        <taxon>campanulids</taxon>
        <taxon>Asterales</taxon>
        <taxon>Asteraceae</taxon>
        <taxon>Asteroideae</taxon>
        <taxon>Heliantheae alliance</taxon>
        <taxon>Eupatorieae</taxon>
        <taxon>Mikania</taxon>
    </lineage>
</organism>
<dbReference type="SUPFAM" id="SSF103473">
    <property type="entry name" value="MFS general substrate transporter"/>
    <property type="match status" value="1"/>
</dbReference>
<protein>
    <recommendedName>
        <fullName evidence="10">Major facilitator superfamily (MFS) profile domain-containing protein</fullName>
    </recommendedName>
</protein>
<keyword evidence="5 7" id="KW-0472">Membrane</keyword>
<evidence type="ECO:0000256" key="2">
    <source>
        <dbReference type="ARBA" id="ARBA00005982"/>
    </source>
</evidence>
<keyword evidence="9" id="KW-1185">Reference proteome</keyword>
<accession>A0A5N6NBH9</accession>
<dbReference type="InterPro" id="IPR018456">
    <property type="entry name" value="PTR2_symporter_CS"/>
</dbReference>
<keyword evidence="3 7" id="KW-0812">Transmembrane</keyword>
<evidence type="ECO:0000313" key="9">
    <source>
        <dbReference type="Proteomes" id="UP000326396"/>
    </source>
</evidence>
<dbReference type="PANTHER" id="PTHR11654">
    <property type="entry name" value="OLIGOPEPTIDE TRANSPORTER-RELATED"/>
    <property type="match status" value="1"/>
</dbReference>
<feature type="transmembrane region" description="Helical" evidence="7">
    <location>
        <begin position="129"/>
        <end position="148"/>
    </location>
</feature>
<feature type="transmembrane region" description="Helical" evidence="7">
    <location>
        <begin position="308"/>
        <end position="328"/>
    </location>
</feature>
<comment type="caution">
    <text evidence="8">The sequence shown here is derived from an EMBL/GenBank/DDBJ whole genome shotgun (WGS) entry which is preliminary data.</text>
</comment>
<dbReference type="GO" id="GO:0006857">
    <property type="term" value="P:oligopeptide transport"/>
    <property type="evidence" value="ECO:0007669"/>
    <property type="project" value="InterPro"/>
</dbReference>
<dbReference type="AlphaFoldDB" id="A0A5N6NBH9"/>
<evidence type="ECO:0000256" key="4">
    <source>
        <dbReference type="ARBA" id="ARBA00022989"/>
    </source>
</evidence>
<feature type="transmembrane region" description="Helical" evidence="7">
    <location>
        <begin position="6"/>
        <end position="28"/>
    </location>
</feature>
<proteinExistence type="inferred from homology"/>
<evidence type="ECO:0000256" key="1">
    <source>
        <dbReference type="ARBA" id="ARBA00004141"/>
    </source>
</evidence>
<feature type="transmembrane region" description="Helical" evidence="7">
    <location>
        <begin position="85"/>
        <end position="108"/>
    </location>
</feature>
<reference evidence="8 9" key="1">
    <citation type="submission" date="2019-05" db="EMBL/GenBank/DDBJ databases">
        <title>Mikania micrantha, genome provides insights into the molecular mechanism of rapid growth.</title>
        <authorList>
            <person name="Liu B."/>
        </authorList>
    </citation>
    <scope>NUCLEOTIDE SEQUENCE [LARGE SCALE GENOMIC DNA]</scope>
    <source>
        <strain evidence="8">NLD-2019</strain>
        <tissue evidence="8">Leaf</tissue>
    </source>
</reference>
<dbReference type="GO" id="GO:0016020">
    <property type="term" value="C:membrane"/>
    <property type="evidence" value="ECO:0007669"/>
    <property type="project" value="UniProtKB-SubCell"/>
</dbReference>
<dbReference type="EMBL" id="SZYD01000012">
    <property type="protein sequence ID" value="KAD4585212.1"/>
    <property type="molecule type" value="Genomic_DNA"/>
</dbReference>
<evidence type="ECO:0008006" key="10">
    <source>
        <dbReference type="Google" id="ProtNLM"/>
    </source>
</evidence>
<dbReference type="Proteomes" id="UP000326396">
    <property type="component" value="Linkage Group LG2"/>
</dbReference>
<dbReference type="Pfam" id="PF00854">
    <property type="entry name" value="PTR2"/>
    <property type="match status" value="1"/>
</dbReference>
<comment type="similarity">
    <text evidence="6">Belongs to the major facilitator superfamily. Phosphate:H(+) symporter (TC 2.A.1.9) family.</text>
</comment>
<evidence type="ECO:0000256" key="5">
    <source>
        <dbReference type="ARBA" id="ARBA00023136"/>
    </source>
</evidence>
<dbReference type="Gene3D" id="1.20.1250.20">
    <property type="entry name" value="MFS general substrate transporter like domains"/>
    <property type="match status" value="1"/>
</dbReference>